<name>A0A9X4RUS7_9FLAO</name>
<evidence type="ECO:0000313" key="2">
    <source>
        <dbReference type="Proteomes" id="UP001152599"/>
    </source>
</evidence>
<dbReference type="RefSeq" id="WP_304419797.1">
    <property type="nucleotide sequence ID" value="NZ_JANCMU010000001.1"/>
</dbReference>
<keyword evidence="2" id="KW-1185">Reference proteome</keyword>
<reference evidence="1" key="1">
    <citation type="submission" date="2022-07" db="EMBL/GenBank/DDBJ databases">
        <title>Description and genome-wide analysis of Profundicola chukchiensis gen. nov., sp. nov., marine bacteria isolated from bottom sediments of the Chukchi Sea.</title>
        <authorList>
            <person name="Romanenko L."/>
            <person name="Otstavnykh N."/>
            <person name="Kurilenko V."/>
            <person name="Eremeev V."/>
            <person name="Velansky P."/>
            <person name="Mikhailov V."/>
            <person name="Isaeva M."/>
        </authorList>
    </citation>
    <scope>NUCLEOTIDE SEQUENCE</scope>
    <source>
        <strain evidence="1">KMM 9713</strain>
    </source>
</reference>
<organism evidence="1 2">
    <name type="scientific">Profundicola chukchiensis</name>
    <dbReference type="NCBI Taxonomy" id="2961959"/>
    <lineage>
        <taxon>Bacteria</taxon>
        <taxon>Pseudomonadati</taxon>
        <taxon>Bacteroidota</taxon>
        <taxon>Flavobacteriia</taxon>
        <taxon>Flavobacteriales</taxon>
        <taxon>Weeksellaceae</taxon>
        <taxon>Profundicola</taxon>
    </lineage>
</organism>
<dbReference type="InterPro" id="IPR022385">
    <property type="entry name" value="Rhs_assc_core"/>
</dbReference>
<dbReference type="EMBL" id="JANCMU010000001">
    <property type="protein sequence ID" value="MDG4945075.1"/>
    <property type="molecule type" value="Genomic_DNA"/>
</dbReference>
<evidence type="ECO:0008006" key="3">
    <source>
        <dbReference type="Google" id="ProtNLM"/>
    </source>
</evidence>
<comment type="caution">
    <text evidence="1">The sequence shown here is derived from an EMBL/GenBank/DDBJ whole genome shotgun (WGS) entry which is preliminary data.</text>
</comment>
<protein>
    <recommendedName>
        <fullName evidence="3">RHS repeat-associated core domain-containing protein</fullName>
    </recommendedName>
</protein>
<dbReference type="AlphaFoldDB" id="A0A9X4RUS7"/>
<accession>A0A9X4RUS7</accession>
<gene>
    <name evidence="1" type="ORF">NMK71_01495</name>
</gene>
<dbReference type="Gene3D" id="2.180.10.10">
    <property type="entry name" value="RHS repeat-associated core"/>
    <property type="match status" value="1"/>
</dbReference>
<dbReference type="Proteomes" id="UP001152599">
    <property type="component" value="Unassembled WGS sequence"/>
</dbReference>
<dbReference type="NCBIfam" id="TIGR03696">
    <property type="entry name" value="Rhs_assc_core"/>
    <property type="match status" value="1"/>
</dbReference>
<sequence length="163" mass="19376">MHITLLQNIKLGLQHGSYNKLSRDLRPIGDAREVETVVRNPYKYKFNSKEYQDELALDWYDYGARNYDPALGRFHNMDRFSEKYYSHTPYHYTKNNPVFFVDINGDSLDIGTDKYSRRDINLLVRNKNEKYIQVNEKGNLSLDFGDLSKEEISDILKEMEWSF</sequence>
<proteinExistence type="predicted"/>
<evidence type="ECO:0000313" key="1">
    <source>
        <dbReference type="EMBL" id="MDG4945075.1"/>
    </source>
</evidence>